<accession>A0ABR0CFW1</accession>
<evidence type="ECO:0000256" key="2">
    <source>
        <dbReference type="ARBA" id="ARBA00023002"/>
    </source>
</evidence>
<feature type="region of interest" description="Disordered" evidence="3">
    <location>
        <begin position="1"/>
        <end position="53"/>
    </location>
</feature>
<dbReference type="Gene3D" id="3.40.50.720">
    <property type="entry name" value="NAD(P)-binding Rossmann-like Domain"/>
    <property type="match status" value="1"/>
</dbReference>
<dbReference type="InterPro" id="IPR036291">
    <property type="entry name" value="NAD(P)-bd_dom_sf"/>
</dbReference>
<reference evidence="4 5" key="1">
    <citation type="journal article" date="2024" name="Microbiol. Resour. Announc.">
        <title>Genome annotations for the ascomycete fungi Trichoderma harzianum, Trichoderma aggressivum, and Purpureocillium lilacinum.</title>
        <authorList>
            <person name="Beijen E.P.W."/>
            <person name="Ohm R.A."/>
        </authorList>
    </citation>
    <scope>NUCLEOTIDE SEQUENCE [LARGE SCALE GENOMIC DNA]</scope>
    <source>
        <strain evidence="4 5">CBS 150709</strain>
    </source>
</reference>
<proteinExistence type="inferred from homology"/>
<evidence type="ECO:0000313" key="5">
    <source>
        <dbReference type="Proteomes" id="UP001287286"/>
    </source>
</evidence>
<name>A0ABR0CFW1_PURLI</name>
<dbReference type="InterPro" id="IPR002347">
    <property type="entry name" value="SDR_fam"/>
</dbReference>
<evidence type="ECO:0000256" key="1">
    <source>
        <dbReference type="ARBA" id="ARBA00006484"/>
    </source>
</evidence>
<organism evidence="4 5">
    <name type="scientific">Purpureocillium lilacinum</name>
    <name type="common">Paecilomyces lilacinus</name>
    <dbReference type="NCBI Taxonomy" id="33203"/>
    <lineage>
        <taxon>Eukaryota</taxon>
        <taxon>Fungi</taxon>
        <taxon>Dikarya</taxon>
        <taxon>Ascomycota</taxon>
        <taxon>Pezizomycotina</taxon>
        <taxon>Sordariomycetes</taxon>
        <taxon>Hypocreomycetidae</taxon>
        <taxon>Hypocreales</taxon>
        <taxon>Ophiocordycipitaceae</taxon>
        <taxon>Purpureocillium</taxon>
    </lineage>
</organism>
<gene>
    <name evidence="4" type="ORF">Purlil1_890</name>
</gene>
<comment type="caution">
    <text evidence="4">The sequence shown here is derived from an EMBL/GenBank/DDBJ whole genome shotgun (WGS) entry which is preliminary data.</text>
</comment>
<evidence type="ECO:0000313" key="4">
    <source>
        <dbReference type="EMBL" id="KAK4095194.1"/>
    </source>
</evidence>
<protein>
    <submittedName>
        <fullName evidence="4">Uncharacterized protein</fullName>
    </submittedName>
</protein>
<keyword evidence="2" id="KW-0560">Oxidoreductase</keyword>
<dbReference type="Proteomes" id="UP001287286">
    <property type="component" value="Unassembled WGS sequence"/>
</dbReference>
<dbReference type="SUPFAM" id="SSF51735">
    <property type="entry name" value="NAD(P)-binding Rossmann-fold domains"/>
    <property type="match status" value="1"/>
</dbReference>
<dbReference type="PANTHER" id="PTHR43669:SF3">
    <property type="entry name" value="ALCOHOL DEHYDROGENASE, PUTATIVE (AFU_ORTHOLOGUE AFUA_3G03445)-RELATED"/>
    <property type="match status" value="1"/>
</dbReference>
<evidence type="ECO:0000256" key="3">
    <source>
        <dbReference type="SAM" id="MobiDB-lite"/>
    </source>
</evidence>
<dbReference type="Pfam" id="PF00106">
    <property type="entry name" value="adh_short"/>
    <property type="match status" value="1"/>
</dbReference>
<dbReference type="PANTHER" id="PTHR43669">
    <property type="entry name" value="5-KETO-D-GLUCONATE 5-REDUCTASE"/>
    <property type="match status" value="1"/>
</dbReference>
<sequence>MGQSTSCKATKDFAHIRAAQPGSKRLRQAPSPKKDNAEWRWCAAPEPSPGGSSGPGTICGAIFGADVIFVAAASSTGDVIKFPETIPYASVSLLWREVNHTPQLSIATATGTRPSAMAPHQKDRLLVVIGSGPGIGVHVASAFATRGFNRVALVARNQAKLNSDRATIEKAAAAGASVQVGTYATDITDHVAFNNILNKMDEEMGPAECVFYNAATVRPSVLLETSEVDMEQDFKVTCTSLHATAKHYVPQLIKLAATDPSARPSLLITSSELPHQPDPESFVLSMTKAAQRNMAQSMAQTFGPKGVRVGLVTVCGVVDPEKKQLNPEFIADRAWDLFNQPKEQQEFEVVIQEEFEVAIREGRH</sequence>
<keyword evidence="5" id="KW-1185">Reference proteome</keyword>
<comment type="similarity">
    <text evidence="1">Belongs to the short-chain dehydrogenases/reductases (SDR) family.</text>
</comment>
<dbReference type="EMBL" id="JAWRVI010000002">
    <property type="protein sequence ID" value="KAK4095194.1"/>
    <property type="molecule type" value="Genomic_DNA"/>
</dbReference>